<sequence length="417" mass="43846">MTTTVTESELGRHLLTVRGFHFVLGALGDPFARLLNGEGDDAAALGAEIRRRGPLHRSELGAWVTADAGVAAALLAEPGLDTRHPDAGQDHVRENLWETWRTCHVTPAGGAPLTLPLAEYARLARLCDPVLGPRTAGAWRADVRGAVLPVLDRLGPRFDLVTDLVRPAVAAAVAKVLGVPVTAADLATPGVALDAVLCPPRLPVALELEEAIGRVRELARAQVAERAVEPRDDAVSALLATGYDRADVVEVCLLHLVAGAEIATGALTGAVEALLGRPGQWAALRRDPDLAARAVEETLRWAPPVRLVSRIAQRPLTVAGQEIEADDHVVILVDAANRDPSSGAGDFDLAGEPGPSLSLTGGGYESLVAPPARVIATEVLRAVAERLPGIEIDGPPLRRMRSPVARAVLKLPMAKGR</sequence>
<dbReference type="NCBIfam" id="TIGR04515">
    <property type="entry name" value="P450_rel_GT_act"/>
    <property type="match status" value="1"/>
</dbReference>
<organism evidence="2 3">
    <name type="scientific">Nonomuraea corallina</name>
    <dbReference type="NCBI Taxonomy" id="2989783"/>
    <lineage>
        <taxon>Bacteria</taxon>
        <taxon>Bacillati</taxon>
        <taxon>Actinomycetota</taxon>
        <taxon>Actinomycetes</taxon>
        <taxon>Streptosporangiales</taxon>
        <taxon>Streptosporangiaceae</taxon>
        <taxon>Nonomuraea</taxon>
    </lineage>
</organism>
<dbReference type="InterPro" id="IPR001128">
    <property type="entry name" value="Cyt_P450"/>
</dbReference>
<dbReference type="PRINTS" id="PR00359">
    <property type="entry name" value="BP450"/>
</dbReference>
<name>A0ABT4S6H1_9ACTN</name>
<proteinExistence type="inferred from homology"/>
<comment type="caution">
    <text evidence="2">The sequence shown here is derived from an EMBL/GenBank/DDBJ whole genome shotgun (WGS) entry which is preliminary data.</text>
</comment>
<dbReference type="InterPro" id="IPR030958">
    <property type="entry name" value="P450-rel_GT_act"/>
</dbReference>
<dbReference type="Proteomes" id="UP001144036">
    <property type="component" value="Unassembled WGS sequence"/>
</dbReference>
<dbReference type="Pfam" id="PF00067">
    <property type="entry name" value="p450"/>
    <property type="match status" value="1"/>
</dbReference>
<dbReference type="InterPro" id="IPR036396">
    <property type="entry name" value="Cyt_P450_sf"/>
</dbReference>
<dbReference type="Gene3D" id="1.10.630.10">
    <property type="entry name" value="Cytochrome P450"/>
    <property type="match status" value="1"/>
</dbReference>
<accession>A0ABT4S6H1</accession>
<dbReference type="InterPro" id="IPR002397">
    <property type="entry name" value="Cyt_P450_B"/>
</dbReference>
<dbReference type="PANTHER" id="PTHR46696">
    <property type="entry name" value="P450, PUTATIVE (EUROFUNG)-RELATED"/>
    <property type="match status" value="1"/>
</dbReference>
<dbReference type="RefSeq" id="WP_270153564.1">
    <property type="nucleotide sequence ID" value="NZ_JAPNNL010000011.1"/>
</dbReference>
<dbReference type="EMBL" id="JAPNNL010000011">
    <property type="protein sequence ID" value="MDA0632777.1"/>
    <property type="molecule type" value="Genomic_DNA"/>
</dbReference>
<dbReference type="PANTHER" id="PTHR46696:SF4">
    <property type="entry name" value="BIOTIN BIOSYNTHESIS CYTOCHROME P450"/>
    <property type="match status" value="1"/>
</dbReference>
<keyword evidence="3" id="KW-1185">Reference proteome</keyword>
<gene>
    <name evidence="2" type="ORF">OUY22_05055</name>
</gene>
<comment type="similarity">
    <text evidence="1">Belongs to the cytochrome P450 family.</text>
</comment>
<reference evidence="2" key="1">
    <citation type="submission" date="2022-11" db="EMBL/GenBank/DDBJ databases">
        <title>Nonomuraea corallina sp. nov., a new species of the genus Nonomuraea isolated from sea side sediment in Thai sea.</title>
        <authorList>
            <person name="Ngamcharungchit C."/>
            <person name="Matsumoto A."/>
            <person name="Suriyachadkun C."/>
            <person name="Panbangred W."/>
            <person name="Inahashi Y."/>
            <person name="Intra B."/>
        </authorList>
    </citation>
    <scope>NUCLEOTIDE SEQUENCE</scope>
    <source>
        <strain evidence="2">MCN248</strain>
    </source>
</reference>
<evidence type="ECO:0000256" key="1">
    <source>
        <dbReference type="ARBA" id="ARBA00010617"/>
    </source>
</evidence>
<evidence type="ECO:0000313" key="3">
    <source>
        <dbReference type="Proteomes" id="UP001144036"/>
    </source>
</evidence>
<evidence type="ECO:0000313" key="2">
    <source>
        <dbReference type="EMBL" id="MDA0632777.1"/>
    </source>
</evidence>
<protein>
    <submittedName>
        <fullName evidence="2">P450-derived glycosyltransferase activator</fullName>
    </submittedName>
</protein>
<dbReference type="SUPFAM" id="SSF48264">
    <property type="entry name" value="Cytochrome P450"/>
    <property type="match status" value="1"/>
</dbReference>